<dbReference type="Proteomes" id="UP000186851">
    <property type="component" value="Chromosome"/>
</dbReference>
<name>A0AAF0D3D4_ODILC</name>
<protein>
    <submittedName>
        <fullName evidence="2">DUF998 domain-containing protein</fullName>
    </submittedName>
</protein>
<evidence type="ECO:0000313" key="2">
    <source>
        <dbReference type="EMBL" id="WEU40909.1"/>
    </source>
</evidence>
<organism evidence="2 3">
    <name type="scientific">Odinarchaeota yellowstonii (strain LCB_4)</name>
    <dbReference type="NCBI Taxonomy" id="1841599"/>
    <lineage>
        <taxon>Archaea</taxon>
        <taxon>Promethearchaeati</taxon>
        <taxon>Candidatus Odinarchaeota</taxon>
        <taxon>Candidatus Odinarchaeia</taxon>
        <taxon>Candidatus Odinarchaeales</taxon>
        <taxon>Candidatus Odinarchaeaceae</taxon>
        <taxon>Candidatus Odinarchaeum</taxon>
    </lineage>
</organism>
<sequence>MAENNARKIPLLLPFSAFFIWGCILTAAFLHSGFNWPDNLLSDLGVSDVSYIFSTGLVGGGLLGLLFTVFFIKYYRSDLLNLVNGILLLATNISYILAGLIPISAGFLHYFFAFLAFALSIFICGLSSIIFVMWRKKYFKLGLYGLTVLLISFLIWIFIRLPGIAVTETAVGLLISSWFSILGVTLYRSWR</sequence>
<feature type="transmembrane region" description="Helical" evidence="1">
    <location>
        <begin position="165"/>
        <end position="187"/>
    </location>
</feature>
<feature type="transmembrane region" description="Helical" evidence="1">
    <location>
        <begin position="51"/>
        <end position="72"/>
    </location>
</feature>
<feature type="transmembrane region" description="Helical" evidence="1">
    <location>
        <begin position="79"/>
        <end position="101"/>
    </location>
</feature>
<evidence type="ECO:0000256" key="1">
    <source>
        <dbReference type="SAM" id="Phobius"/>
    </source>
</evidence>
<evidence type="ECO:0000313" key="3">
    <source>
        <dbReference type="Proteomes" id="UP000186851"/>
    </source>
</evidence>
<dbReference type="EMBL" id="CP091871">
    <property type="protein sequence ID" value="WEU40909.1"/>
    <property type="molecule type" value="Genomic_DNA"/>
</dbReference>
<dbReference type="KEGG" id="oyw:OdinLCB4_003080"/>
<feature type="transmembrane region" description="Helical" evidence="1">
    <location>
        <begin position="12"/>
        <end position="31"/>
    </location>
</feature>
<gene>
    <name evidence="2" type="ORF">OdinLCB4_003080</name>
</gene>
<dbReference type="AlphaFoldDB" id="A0AAF0D3D4"/>
<reference evidence="2" key="2">
    <citation type="journal article" date="2022" name="Nat. Microbiol.">
        <title>A closed Candidatus Odinarchaeum chromosome exposes Asgard archaeal viruses.</title>
        <authorList>
            <person name="Tamarit D."/>
            <person name="Caceres E.F."/>
            <person name="Krupovic M."/>
            <person name="Nijland R."/>
            <person name="Eme L."/>
            <person name="Robinson N.P."/>
            <person name="Ettema T.J.G."/>
        </authorList>
    </citation>
    <scope>NUCLEOTIDE SEQUENCE</scope>
    <source>
        <strain evidence="2">LCB_4</strain>
    </source>
</reference>
<keyword evidence="1" id="KW-0472">Membrane</keyword>
<proteinExistence type="predicted"/>
<accession>A0AAF0D3D4</accession>
<dbReference type="Pfam" id="PF06197">
    <property type="entry name" value="DUF998"/>
    <property type="match status" value="1"/>
</dbReference>
<feature type="transmembrane region" description="Helical" evidence="1">
    <location>
        <begin position="107"/>
        <end position="134"/>
    </location>
</feature>
<dbReference type="InterPro" id="IPR009339">
    <property type="entry name" value="DUF998"/>
</dbReference>
<feature type="transmembrane region" description="Helical" evidence="1">
    <location>
        <begin position="141"/>
        <end position="159"/>
    </location>
</feature>
<keyword evidence="1" id="KW-0812">Transmembrane</keyword>
<reference evidence="2" key="1">
    <citation type="journal article" date="2017" name="Nature">
        <title>Asgard archaea illuminate the origin of eukaryotic cellular complexity.</title>
        <authorList>
            <person name="Zaremba-Niedzwiedzka K."/>
            <person name="Caceres E.F."/>
            <person name="Saw J.H."/>
            <person name="Backstrom D."/>
            <person name="Juzokaite L."/>
            <person name="Vancaester E."/>
            <person name="Seitz K.W."/>
            <person name="Anantharaman K."/>
            <person name="Starnawski P."/>
            <person name="Kjeldsen K.U."/>
            <person name="Scott M.B."/>
            <person name="Nunoura T."/>
            <person name="Banfield J.F."/>
            <person name="Schramm A."/>
            <person name="Baker B.J."/>
            <person name="Spang A."/>
            <person name="Ettema T.J.G."/>
        </authorList>
    </citation>
    <scope>NUCLEOTIDE SEQUENCE</scope>
    <source>
        <strain evidence="2">LCB_4</strain>
    </source>
</reference>
<keyword evidence="1" id="KW-1133">Transmembrane helix</keyword>